<dbReference type="RefSeq" id="XP_004357978.1">
    <property type="nucleotide sequence ID" value="XM_004357921.1"/>
</dbReference>
<evidence type="ECO:0008006" key="3">
    <source>
        <dbReference type="Google" id="ProtNLM"/>
    </source>
</evidence>
<dbReference type="GeneID" id="14871509"/>
<dbReference type="KEGG" id="dfa:DFA_00262"/>
<protein>
    <recommendedName>
        <fullName evidence="3">Ankyrin repeat-containing protein</fullName>
    </recommendedName>
</protein>
<reference evidence="2" key="1">
    <citation type="journal article" date="2011" name="Genome Res.">
        <title>Phylogeny-wide analysis of social amoeba genomes highlights ancient origins for complex intercellular communication.</title>
        <authorList>
            <person name="Heidel A.J."/>
            <person name="Lawal H.M."/>
            <person name="Felder M."/>
            <person name="Schilde C."/>
            <person name="Helps N.R."/>
            <person name="Tunggal B."/>
            <person name="Rivero F."/>
            <person name="John U."/>
            <person name="Schleicher M."/>
            <person name="Eichinger L."/>
            <person name="Platzer M."/>
            <person name="Noegel A.A."/>
            <person name="Schaap P."/>
            <person name="Gloeckner G."/>
        </authorList>
    </citation>
    <scope>NUCLEOTIDE SEQUENCE [LARGE SCALE GENOMIC DNA]</scope>
    <source>
        <strain evidence="2">SH3</strain>
    </source>
</reference>
<evidence type="ECO:0000313" key="2">
    <source>
        <dbReference type="Proteomes" id="UP000007797"/>
    </source>
</evidence>
<proteinExistence type="predicted"/>
<evidence type="ECO:0000313" key="1">
    <source>
        <dbReference type="EMBL" id="EGG19684.1"/>
    </source>
</evidence>
<dbReference type="AlphaFoldDB" id="F4PY24"/>
<keyword evidence="2" id="KW-1185">Reference proteome</keyword>
<dbReference type="EMBL" id="GL883014">
    <property type="protein sequence ID" value="EGG19684.1"/>
    <property type="molecule type" value="Genomic_DNA"/>
</dbReference>
<name>F4PY24_CACFS</name>
<accession>F4PY24</accession>
<gene>
    <name evidence="1" type="ORF">DFA_00262</name>
</gene>
<dbReference type="Proteomes" id="UP000007797">
    <property type="component" value="Unassembled WGS sequence"/>
</dbReference>
<organism evidence="1 2">
    <name type="scientific">Cavenderia fasciculata</name>
    <name type="common">Slime mold</name>
    <name type="synonym">Dictyostelium fasciculatum</name>
    <dbReference type="NCBI Taxonomy" id="261658"/>
    <lineage>
        <taxon>Eukaryota</taxon>
        <taxon>Amoebozoa</taxon>
        <taxon>Evosea</taxon>
        <taxon>Eumycetozoa</taxon>
        <taxon>Dictyostelia</taxon>
        <taxon>Acytosteliales</taxon>
        <taxon>Cavenderiaceae</taxon>
        <taxon>Cavenderia</taxon>
    </lineage>
</organism>
<sequence length="368" mass="42879">MKMRVVSNQGLIIEFFKNKIASLQSSLPWKRISLYWAHYHRYYNVINEKIKIEGVVMAGKDINNARIILTNPHLKLADCYAIIDQCAQSPVKLKGVFDLIASNISFYKSSVGLFFEVYDFLMARAAKYKCPEQTLFNPLKVLTHAIESGNYDLYIRVLWTFGLKLTDTSYYVREGGTNRCLAYAAISNNAELVKFLHQEGGTKYGSLASIVPFLLPHQNRLYVLLKRARQRYTCWADIDYYPLLQFDALVDPTRQFSYEDVRVDGGSYGHFYLNHIRHYRQSHYFQIGRKKVPTQTLKTDMEARRIEIDKRNEIVDYLRTNNVLNPNTIRLIHNVKTRAIPIKYFDAENSFVNLFDIGTQSLPKFDFK</sequence>